<dbReference type="AlphaFoldDB" id="A0A839XUP7"/>
<gene>
    <name evidence="1" type="ORF">FB384_003672</name>
</gene>
<evidence type="ECO:0000313" key="2">
    <source>
        <dbReference type="Proteomes" id="UP000564573"/>
    </source>
</evidence>
<accession>A0A839XUP7</accession>
<evidence type="ECO:0000313" key="1">
    <source>
        <dbReference type="EMBL" id="MBB3664768.1"/>
    </source>
</evidence>
<name>A0A839XUP7_9PSEU</name>
<proteinExistence type="predicted"/>
<organism evidence="1 2">
    <name type="scientific">Prauserella sediminis</name>
    <dbReference type="NCBI Taxonomy" id="577680"/>
    <lineage>
        <taxon>Bacteria</taxon>
        <taxon>Bacillati</taxon>
        <taxon>Actinomycetota</taxon>
        <taxon>Actinomycetes</taxon>
        <taxon>Pseudonocardiales</taxon>
        <taxon>Pseudonocardiaceae</taxon>
        <taxon>Prauserella</taxon>
        <taxon>Prauserella salsuginis group</taxon>
    </lineage>
</organism>
<dbReference type="InterPro" id="IPR053714">
    <property type="entry name" value="Iso_Racemase_Enz_sf"/>
</dbReference>
<reference evidence="1 2" key="1">
    <citation type="submission" date="2020-08" db="EMBL/GenBank/DDBJ databases">
        <title>Sequencing the genomes of 1000 actinobacteria strains.</title>
        <authorList>
            <person name="Klenk H.-P."/>
        </authorList>
    </citation>
    <scope>NUCLEOTIDE SEQUENCE [LARGE SCALE GENOMIC DNA]</scope>
    <source>
        <strain evidence="1 2">DSM 45267</strain>
    </source>
</reference>
<dbReference type="Proteomes" id="UP000564573">
    <property type="component" value="Unassembled WGS sequence"/>
</dbReference>
<dbReference type="Gene3D" id="3.40.50.12500">
    <property type="match status" value="1"/>
</dbReference>
<sequence length="225" mass="23126">MSVMRAFAVTPIHLPDEEISRRQDRYDRLAPPGFEIVLRDVGTAAPAALDTDAAVRASERAVESALDAALADRTAGWDLAFPDCVLDPAVPDGVGTDGAATAGPTVHGLLKLSAGFLAARGERFGAVVRNEAIGAELTRRLAAYGLVAYSAGVEVLDLPFDAIADTATWNAALGGAVTRLAERGATAVLNGCSAVDVEPADLAARIVDPTALALRLLTVEGAPTA</sequence>
<dbReference type="RefSeq" id="WP_228726065.1">
    <property type="nucleotide sequence ID" value="NZ_JACIBS010000001.1"/>
</dbReference>
<evidence type="ECO:0008006" key="3">
    <source>
        <dbReference type="Google" id="ProtNLM"/>
    </source>
</evidence>
<comment type="caution">
    <text evidence="1">The sequence shown here is derived from an EMBL/GenBank/DDBJ whole genome shotgun (WGS) entry which is preliminary data.</text>
</comment>
<dbReference type="EMBL" id="JACIBS010000001">
    <property type="protein sequence ID" value="MBB3664768.1"/>
    <property type="molecule type" value="Genomic_DNA"/>
</dbReference>
<protein>
    <recommendedName>
        <fullName evidence="3">Asp/Glu/hydantoin racemase</fullName>
    </recommendedName>
</protein>
<keyword evidence="2" id="KW-1185">Reference proteome</keyword>